<dbReference type="KEGG" id="glj:GKIL_1530"/>
<name>U5QFR3_GLOK1</name>
<evidence type="ECO:0000313" key="2">
    <source>
        <dbReference type="Proteomes" id="UP000017396"/>
    </source>
</evidence>
<evidence type="ECO:0000313" key="1">
    <source>
        <dbReference type="EMBL" id="AGY57776.1"/>
    </source>
</evidence>
<accession>U5QFR3</accession>
<proteinExistence type="predicted"/>
<organism evidence="1 2">
    <name type="scientific">Gloeobacter kilaueensis (strain ATCC BAA-2537 / CCAP 1431/1 / ULC 316 / JS1)</name>
    <dbReference type="NCBI Taxonomy" id="1183438"/>
    <lineage>
        <taxon>Bacteria</taxon>
        <taxon>Bacillati</taxon>
        <taxon>Cyanobacteriota</taxon>
        <taxon>Cyanophyceae</taxon>
        <taxon>Gloeobacterales</taxon>
        <taxon>Gloeobacteraceae</taxon>
        <taxon>Gloeobacter</taxon>
    </lineage>
</organism>
<dbReference type="eggNOG" id="COG2887">
    <property type="taxonomic scope" value="Bacteria"/>
</dbReference>
<reference evidence="1 2" key="1">
    <citation type="journal article" date="2013" name="PLoS ONE">
        <title>Cultivation and Complete Genome Sequencing of Gloeobacter kilaueensis sp. nov., from a Lava Cave in Kilauea Caldera, Hawai'i.</title>
        <authorList>
            <person name="Saw J.H."/>
            <person name="Schatz M."/>
            <person name="Brown M.V."/>
            <person name="Kunkel D.D."/>
            <person name="Foster J.S."/>
            <person name="Shick H."/>
            <person name="Christensen S."/>
            <person name="Hou S."/>
            <person name="Wan X."/>
            <person name="Donachie S.P."/>
        </authorList>
    </citation>
    <scope>NUCLEOTIDE SEQUENCE [LARGE SCALE GENOMIC DNA]</scope>
    <source>
        <strain evidence="2">JS</strain>
    </source>
</reference>
<dbReference type="RefSeq" id="WP_023172883.1">
    <property type="nucleotide sequence ID" value="NC_022600.1"/>
</dbReference>
<dbReference type="Proteomes" id="UP000017396">
    <property type="component" value="Chromosome"/>
</dbReference>
<dbReference type="OrthoDB" id="450180at2"/>
<dbReference type="AlphaFoldDB" id="U5QFR3"/>
<keyword evidence="2" id="KW-1185">Reference proteome</keyword>
<dbReference type="STRING" id="1183438.GKIL_1530"/>
<sequence>MVERPPVLGAAAFAAFERCGRLFDYLYIDRLLPAVEDERIAGQRRYRRYTELMAKGRIKERQRACLEAEVARGWEQFLQSPEAKFAGRLYLEYPLHVQMGEWRVGVQLHRLAVGTRFAIVQWDTGLERPPDAELKAAWPVRLPLLLVCLVGSQLNDNRPIAPEQVQLTLWFTRYPEQPFHLRYSQTQLIADRQRLERALPQLRTSRMSDDPAICAECFFRIRCHGLHPERLGPGLSGWWEDGDARSGEEPGTAD</sequence>
<dbReference type="HOGENOM" id="CLU_1033512_0_0_3"/>
<gene>
    <name evidence="1" type="ORF">GKIL_1530</name>
</gene>
<evidence type="ECO:0008006" key="3">
    <source>
        <dbReference type="Google" id="ProtNLM"/>
    </source>
</evidence>
<dbReference type="EMBL" id="CP003587">
    <property type="protein sequence ID" value="AGY57776.1"/>
    <property type="molecule type" value="Genomic_DNA"/>
</dbReference>
<protein>
    <recommendedName>
        <fullName evidence="3">PD-(D/E)XK endonuclease-like domain-containing protein</fullName>
    </recommendedName>
</protein>